<evidence type="ECO:0000313" key="3">
    <source>
        <dbReference type="Proteomes" id="UP000663855"/>
    </source>
</evidence>
<comment type="caution">
    <text evidence="2">The sequence shown here is derived from an EMBL/GenBank/DDBJ whole genome shotgun (WGS) entry which is preliminary data.</text>
</comment>
<protein>
    <submittedName>
        <fullName evidence="2">Uncharacterized protein</fullName>
    </submittedName>
</protein>
<keyword evidence="1" id="KW-0812">Transmembrane</keyword>
<feature type="transmembrane region" description="Helical" evidence="1">
    <location>
        <begin position="54"/>
        <end position="73"/>
    </location>
</feature>
<gene>
    <name evidence="2" type="ORF">CJN711_LOCUS6594</name>
</gene>
<accession>A0A814N7K6</accession>
<keyword evidence="1" id="KW-1133">Transmembrane helix</keyword>
<evidence type="ECO:0000256" key="1">
    <source>
        <dbReference type="SAM" id="Phobius"/>
    </source>
</evidence>
<sequence length="177" mass="19442">MLMFVTVAEQLNATSSLRNHEFPLPNTLTPILEVVEAYLENTLMCIVKYMGHTVELIPVDVAVATVSSVAVAVPNGVVVAVPIGIVVEFVAGVVLVVAVCACITTRITMAATVMPITRADNSETNMHTDEQPQQHLSKHLHKISKDIYKENDSRNSIPSFKYYIEFFTIVTRGLITI</sequence>
<organism evidence="2 3">
    <name type="scientific">Rotaria magnacalcarata</name>
    <dbReference type="NCBI Taxonomy" id="392030"/>
    <lineage>
        <taxon>Eukaryota</taxon>
        <taxon>Metazoa</taxon>
        <taxon>Spiralia</taxon>
        <taxon>Gnathifera</taxon>
        <taxon>Rotifera</taxon>
        <taxon>Eurotatoria</taxon>
        <taxon>Bdelloidea</taxon>
        <taxon>Philodinida</taxon>
        <taxon>Philodinidae</taxon>
        <taxon>Rotaria</taxon>
    </lineage>
</organism>
<evidence type="ECO:0000313" key="2">
    <source>
        <dbReference type="EMBL" id="CAF1089413.1"/>
    </source>
</evidence>
<feature type="transmembrane region" description="Helical" evidence="1">
    <location>
        <begin position="79"/>
        <end position="104"/>
    </location>
</feature>
<reference evidence="2" key="1">
    <citation type="submission" date="2021-02" db="EMBL/GenBank/DDBJ databases">
        <authorList>
            <person name="Nowell W R."/>
        </authorList>
    </citation>
    <scope>NUCLEOTIDE SEQUENCE</scope>
</reference>
<dbReference type="AlphaFoldDB" id="A0A814N7K6"/>
<keyword evidence="1" id="KW-0472">Membrane</keyword>
<dbReference type="Proteomes" id="UP000663855">
    <property type="component" value="Unassembled WGS sequence"/>
</dbReference>
<name>A0A814N7K6_9BILA</name>
<dbReference type="EMBL" id="CAJNOV010002093">
    <property type="protein sequence ID" value="CAF1089413.1"/>
    <property type="molecule type" value="Genomic_DNA"/>
</dbReference>
<proteinExistence type="predicted"/>